<evidence type="ECO:0000256" key="1">
    <source>
        <dbReference type="SAM" id="SignalP"/>
    </source>
</evidence>
<feature type="chain" id="PRO_5035456900" description="Secreted protein" evidence="1">
    <location>
        <begin position="22"/>
        <end position="72"/>
    </location>
</feature>
<sequence>MPSVSHVGKSLWMLLSPLLRACMQLIVDRSIMVAVGQHVNRLCGISRSCAPMGYRPATSRRPPLTIKTISDQ</sequence>
<evidence type="ECO:0008006" key="4">
    <source>
        <dbReference type="Google" id="ProtNLM"/>
    </source>
</evidence>
<name>A0A8K0SNJ8_9HYPO</name>
<feature type="signal peptide" evidence="1">
    <location>
        <begin position="1"/>
        <end position="21"/>
    </location>
</feature>
<protein>
    <recommendedName>
        <fullName evidence="4">Secreted protein</fullName>
    </recommendedName>
</protein>
<accession>A0A8K0SNJ8</accession>
<gene>
    <name evidence="2" type="ORF">B0I35DRAFT_77588</name>
</gene>
<proteinExistence type="predicted"/>
<keyword evidence="1" id="KW-0732">Signal</keyword>
<dbReference type="Proteomes" id="UP000813444">
    <property type="component" value="Unassembled WGS sequence"/>
</dbReference>
<keyword evidence="3" id="KW-1185">Reference proteome</keyword>
<dbReference type="AlphaFoldDB" id="A0A8K0SNJ8"/>
<evidence type="ECO:0000313" key="3">
    <source>
        <dbReference type="Proteomes" id="UP000813444"/>
    </source>
</evidence>
<evidence type="ECO:0000313" key="2">
    <source>
        <dbReference type="EMBL" id="KAH7310662.1"/>
    </source>
</evidence>
<comment type="caution">
    <text evidence="2">The sequence shown here is derived from an EMBL/GenBank/DDBJ whole genome shotgun (WGS) entry which is preliminary data.</text>
</comment>
<reference evidence="2" key="1">
    <citation type="journal article" date="2021" name="Nat. Commun.">
        <title>Genetic determinants of endophytism in the Arabidopsis root mycobiome.</title>
        <authorList>
            <person name="Mesny F."/>
            <person name="Miyauchi S."/>
            <person name="Thiergart T."/>
            <person name="Pickel B."/>
            <person name="Atanasova L."/>
            <person name="Karlsson M."/>
            <person name="Huettel B."/>
            <person name="Barry K.W."/>
            <person name="Haridas S."/>
            <person name="Chen C."/>
            <person name="Bauer D."/>
            <person name="Andreopoulos W."/>
            <person name="Pangilinan J."/>
            <person name="LaButti K."/>
            <person name="Riley R."/>
            <person name="Lipzen A."/>
            <person name="Clum A."/>
            <person name="Drula E."/>
            <person name="Henrissat B."/>
            <person name="Kohler A."/>
            <person name="Grigoriev I.V."/>
            <person name="Martin F.M."/>
            <person name="Hacquard S."/>
        </authorList>
    </citation>
    <scope>NUCLEOTIDE SEQUENCE</scope>
    <source>
        <strain evidence="2">MPI-CAGE-CH-0235</strain>
    </source>
</reference>
<dbReference type="EMBL" id="JAGPNK010000012">
    <property type="protein sequence ID" value="KAH7310662.1"/>
    <property type="molecule type" value="Genomic_DNA"/>
</dbReference>
<organism evidence="2 3">
    <name type="scientific">Stachybotrys elegans</name>
    <dbReference type="NCBI Taxonomy" id="80388"/>
    <lineage>
        <taxon>Eukaryota</taxon>
        <taxon>Fungi</taxon>
        <taxon>Dikarya</taxon>
        <taxon>Ascomycota</taxon>
        <taxon>Pezizomycotina</taxon>
        <taxon>Sordariomycetes</taxon>
        <taxon>Hypocreomycetidae</taxon>
        <taxon>Hypocreales</taxon>
        <taxon>Stachybotryaceae</taxon>
        <taxon>Stachybotrys</taxon>
    </lineage>
</organism>